<evidence type="ECO:0000256" key="1">
    <source>
        <dbReference type="SAM" id="MobiDB-lite"/>
    </source>
</evidence>
<reference evidence="2 3" key="1">
    <citation type="submission" date="2019-06" db="EMBL/GenBank/DDBJ databases">
        <title>Comparative genomics and metabolomics analyses of clavulanic acid producing Streptomyces species provides insight into specialized metabolism and evolution of beta-lactam biosynthetic gene clusters.</title>
        <authorList>
            <person name="Moore M.A."/>
            <person name="Cruz-Morales P."/>
            <person name="Barona Gomez F."/>
            <person name="Kapil T."/>
        </authorList>
    </citation>
    <scope>NUCLEOTIDE SEQUENCE [LARGE SCALE GENOMIC DNA]</scope>
    <source>
        <strain evidence="2 3">T-272</strain>
    </source>
</reference>
<keyword evidence="3" id="KW-1185">Reference proteome</keyword>
<feature type="region of interest" description="Disordered" evidence="1">
    <location>
        <begin position="83"/>
        <end position="130"/>
    </location>
</feature>
<evidence type="ECO:0008006" key="4">
    <source>
        <dbReference type="Google" id="ProtNLM"/>
    </source>
</evidence>
<sequence length="130" mass="14397">MCEENGAALVADFQRYYRLDLVSVVGGSISPRRAVALIEHLPENSAFTTAIRGGREFAGWNTSAYLLAALIDSVNLTTWAVSAQNAKKRPTRPKPFERPGQRKRNVRAAESMITNNPHAMPIPEHRLPKS</sequence>
<name>A0ABW9P3H5_9ACTN</name>
<evidence type="ECO:0000313" key="3">
    <source>
        <dbReference type="Proteomes" id="UP000460558"/>
    </source>
</evidence>
<dbReference type="RefSeq" id="WP_153487460.1">
    <property type="nucleotide sequence ID" value="NZ_VDEQ01000381.1"/>
</dbReference>
<gene>
    <name evidence="2" type="ORF">FFZ77_31410</name>
</gene>
<accession>A0ABW9P3H5</accession>
<protein>
    <recommendedName>
        <fullName evidence="4">Transposase</fullName>
    </recommendedName>
</protein>
<dbReference type="Proteomes" id="UP000460558">
    <property type="component" value="Unassembled WGS sequence"/>
</dbReference>
<proteinExistence type="predicted"/>
<evidence type="ECO:0000313" key="2">
    <source>
        <dbReference type="EMBL" id="MQS39926.1"/>
    </source>
</evidence>
<dbReference type="EMBL" id="VDEQ01000381">
    <property type="protein sequence ID" value="MQS39926.1"/>
    <property type="molecule type" value="Genomic_DNA"/>
</dbReference>
<organism evidence="2 3">
    <name type="scientific">Streptomyces katsurahamanus</name>
    <dbReference type="NCBI Taxonomy" id="2577098"/>
    <lineage>
        <taxon>Bacteria</taxon>
        <taxon>Bacillati</taxon>
        <taxon>Actinomycetota</taxon>
        <taxon>Actinomycetes</taxon>
        <taxon>Kitasatosporales</taxon>
        <taxon>Streptomycetaceae</taxon>
        <taxon>Streptomyces</taxon>
    </lineage>
</organism>
<comment type="caution">
    <text evidence="2">The sequence shown here is derived from an EMBL/GenBank/DDBJ whole genome shotgun (WGS) entry which is preliminary data.</text>
</comment>